<dbReference type="PROSITE" id="PS50294">
    <property type="entry name" value="WD_REPEATS_REGION"/>
    <property type="match status" value="4"/>
</dbReference>
<dbReference type="SMART" id="SM00320">
    <property type="entry name" value="WD40"/>
    <property type="match status" value="4"/>
</dbReference>
<evidence type="ECO:0000313" key="5">
    <source>
        <dbReference type="EMBL" id="KAF2184208.1"/>
    </source>
</evidence>
<dbReference type="Gene3D" id="3.40.50.300">
    <property type="entry name" value="P-loop containing nucleotide triphosphate hydrolases"/>
    <property type="match status" value="1"/>
</dbReference>
<keyword evidence="2" id="KW-0677">Repeat</keyword>
<dbReference type="PROSITE" id="PS50837">
    <property type="entry name" value="NACHT"/>
    <property type="match status" value="1"/>
</dbReference>
<dbReference type="AlphaFoldDB" id="A0A6A6E148"/>
<dbReference type="FunFam" id="3.40.50.300:FF:001638">
    <property type="entry name" value="NACHT and WD40 domain protein"/>
    <property type="match status" value="1"/>
</dbReference>
<feature type="repeat" description="WD" evidence="3">
    <location>
        <begin position="646"/>
        <end position="687"/>
    </location>
</feature>
<feature type="repeat" description="WD" evidence="3">
    <location>
        <begin position="604"/>
        <end position="645"/>
    </location>
</feature>
<dbReference type="PANTHER" id="PTHR10039:SF14">
    <property type="entry name" value="NACHT DOMAIN-CONTAINING PROTEIN"/>
    <property type="match status" value="1"/>
</dbReference>
<dbReference type="InterPro" id="IPR007111">
    <property type="entry name" value="NACHT_NTPase"/>
</dbReference>
<dbReference type="InterPro" id="IPR015943">
    <property type="entry name" value="WD40/YVTN_repeat-like_dom_sf"/>
</dbReference>
<feature type="repeat" description="WD" evidence="3">
    <location>
        <begin position="730"/>
        <end position="771"/>
    </location>
</feature>
<evidence type="ECO:0000256" key="3">
    <source>
        <dbReference type="PROSITE-ProRule" id="PRU00221"/>
    </source>
</evidence>
<dbReference type="Proteomes" id="UP000800200">
    <property type="component" value="Unassembled WGS sequence"/>
</dbReference>
<sequence>MYGEGRTNAVRRLRKEIDDASRNKECLRHLYVTDPRADKIRIEETKGGLIPDSYHWILENCDFKQWRNDQQSHLLWIKGDPGKGKTMLLCGIVDELKKSIAETHLLSFFYCQATDSRINNATAVLRGLLYLLIDQRPSLISHIQKQHDRAGKALFEDTNAWIALSDIFINVLQDPSLKSTYLIIDALDECMVGLPKLLDFIIQKSTLCPHVKWLVSSRNWPPIEERLDKAGSKVRLCLELNAKSVSAAVSIYIRHKVHQLAQEKKYDDKTRDAVLNHLFSNANETFLWVALVCRNLENIPRGRIRARLNSFPPGLDSLYERMMQQICESEDSELYKRILASIATVYEPITLTELTSLVEMLEESSDDVESLQEIIGLCGSFLIVRKDTIYFVHQSAKDYLLAKASVEIFPSGKGETHYETFSRSLEVMSRTLRRDIYSLGPLGYPIKLVKQPDPDPLMASRYSCIYWVDHLCDCNFDCHADERVDLQDGGIVDVFVRKKFLYWLEALSLCRSVPKGVLAMAKFEALIRRSADRLALLKLVRDARRFIMYHKQAIRTSPLQAYASALIFSPRGSLIRRHFKREEPKWITIKPTIGDKWSACLQTLEGHSGRVSSVAFSHDSTRLTSASYDRTIRIWDAGSGECLQTLEGHSGLVNSVAFSHDSTRLASASNDRTIRIWDAGSGKCQQTLEGHSSWVNSVTFSHDSTRLASASDDRTIRIWDACSGECLQTLEGHSYWVRSVAFSHDSTRLASASCDRTIRIWDACSGECLQTLSIDNAPCDISFDPTGSYLHTAIGTVAVDAPSASNITPDRVERQNPRYQGVGLSSNGAWITCNSENLVWLPSEYRPSCSAVSGRTIGIGVGSGKVWMCNLQVTSFEHC</sequence>
<dbReference type="InterPro" id="IPR027417">
    <property type="entry name" value="P-loop_NTPase"/>
</dbReference>
<organism evidence="5 6">
    <name type="scientific">Zopfia rhizophila CBS 207.26</name>
    <dbReference type="NCBI Taxonomy" id="1314779"/>
    <lineage>
        <taxon>Eukaryota</taxon>
        <taxon>Fungi</taxon>
        <taxon>Dikarya</taxon>
        <taxon>Ascomycota</taxon>
        <taxon>Pezizomycotina</taxon>
        <taxon>Dothideomycetes</taxon>
        <taxon>Dothideomycetes incertae sedis</taxon>
        <taxon>Zopfiaceae</taxon>
        <taxon>Zopfia</taxon>
    </lineage>
</organism>
<dbReference type="PANTHER" id="PTHR10039">
    <property type="entry name" value="AMELOGENIN"/>
    <property type="match status" value="1"/>
</dbReference>
<name>A0A6A6E148_9PEZI</name>
<proteinExistence type="predicted"/>
<evidence type="ECO:0000259" key="4">
    <source>
        <dbReference type="PROSITE" id="PS50837"/>
    </source>
</evidence>
<keyword evidence="6" id="KW-1185">Reference proteome</keyword>
<dbReference type="Pfam" id="PF00400">
    <property type="entry name" value="WD40"/>
    <property type="match status" value="4"/>
</dbReference>
<dbReference type="PROSITE" id="PS50082">
    <property type="entry name" value="WD_REPEATS_2"/>
    <property type="match status" value="4"/>
</dbReference>
<dbReference type="EMBL" id="ML994639">
    <property type="protein sequence ID" value="KAF2184208.1"/>
    <property type="molecule type" value="Genomic_DNA"/>
</dbReference>
<keyword evidence="1 3" id="KW-0853">WD repeat</keyword>
<evidence type="ECO:0000313" key="6">
    <source>
        <dbReference type="Proteomes" id="UP000800200"/>
    </source>
</evidence>
<dbReference type="Gene3D" id="2.130.10.10">
    <property type="entry name" value="YVTN repeat-like/Quinoprotein amine dehydrogenase"/>
    <property type="match status" value="2"/>
</dbReference>
<dbReference type="InterPro" id="IPR036322">
    <property type="entry name" value="WD40_repeat_dom_sf"/>
</dbReference>
<feature type="repeat" description="WD" evidence="3">
    <location>
        <begin position="688"/>
        <end position="729"/>
    </location>
</feature>
<evidence type="ECO:0000256" key="2">
    <source>
        <dbReference type="ARBA" id="ARBA00022737"/>
    </source>
</evidence>
<accession>A0A6A6E148</accession>
<evidence type="ECO:0000256" key="1">
    <source>
        <dbReference type="ARBA" id="ARBA00022574"/>
    </source>
</evidence>
<dbReference type="InterPro" id="IPR020472">
    <property type="entry name" value="WD40_PAC1"/>
</dbReference>
<protein>
    <recommendedName>
        <fullName evidence="4">NACHT domain-containing protein</fullName>
    </recommendedName>
</protein>
<dbReference type="OrthoDB" id="538223at2759"/>
<dbReference type="InterPro" id="IPR001680">
    <property type="entry name" value="WD40_rpt"/>
</dbReference>
<dbReference type="SUPFAM" id="SSF52540">
    <property type="entry name" value="P-loop containing nucleoside triphosphate hydrolases"/>
    <property type="match status" value="1"/>
</dbReference>
<dbReference type="SUPFAM" id="SSF50978">
    <property type="entry name" value="WD40 repeat-like"/>
    <property type="match status" value="1"/>
</dbReference>
<dbReference type="Pfam" id="PF24883">
    <property type="entry name" value="NPHP3_N"/>
    <property type="match status" value="1"/>
</dbReference>
<dbReference type="InterPro" id="IPR056884">
    <property type="entry name" value="NPHP3-like_N"/>
</dbReference>
<dbReference type="CDD" id="cd00200">
    <property type="entry name" value="WD40"/>
    <property type="match status" value="1"/>
</dbReference>
<dbReference type="PRINTS" id="PR00320">
    <property type="entry name" value="GPROTEINBRPT"/>
</dbReference>
<reference evidence="5" key="1">
    <citation type="journal article" date="2020" name="Stud. Mycol.">
        <title>101 Dothideomycetes genomes: a test case for predicting lifestyles and emergence of pathogens.</title>
        <authorList>
            <person name="Haridas S."/>
            <person name="Albert R."/>
            <person name="Binder M."/>
            <person name="Bloem J."/>
            <person name="Labutti K."/>
            <person name="Salamov A."/>
            <person name="Andreopoulos B."/>
            <person name="Baker S."/>
            <person name="Barry K."/>
            <person name="Bills G."/>
            <person name="Bluhm B."/>
            <person name="Cannon C."/>
            <person name="Castanera R."/>
            <person name="Culley D."/>
            <person name="Daum C."/>
            <person name="Ezra D."/>
            <person name="Gonzalez J."/>
            <person name="Henrissat B."/>
            <person name="Kuo A."/>
            <person name="Liang C."/>
            <person name="Lipzen A."/>
            <person name="Lutzoni F."/>
            <person name="Magnuson J."/>
            <person name="Mondo S."/>
            <person name="Nolan M."/>
            <person name="Ohm R."/>
            <person name="Pangilinan J."/>
            <person name="Park H.-J."/>
            <person name="Ramirez L."/>
            <person name="Alfaro M."/>
            <person name="Sun H."/>
            <person name="Tritt A."/>
            <person name="Yoshinaga Y."/>
            <person name="Zwiers L.-H."/>
            <person name="Turgeon B."/>
            <person name="Goodwin S."/>
            <person name="Spatafora J."/>
            <person name="Crous P."/>
            <person name="Grigoriev I."/>
        </authorList>
    </citation>
    <scope>NUCLEOTIDE SEQUENCE</scope>
    <source>
        <strain evidence="5">CBS 207.26</strain>
    </source>
</reference>
<gene>
    <name evidence="5" type="ORF">K469DRAFT_667443</name>
</gene>
<feature type="domain" description="NACHT" evidence="4">
    <location>
        <begin position="73"/>
        <end position="293"/>
    </location>
</feature>